<evidence type="ECO:0000313" key="2">
    <source>
        <dbReference type="Proteomes" id="UP000783742"/>
    </source>
</evidence>
<dbReference type="Proteomes" id="UP000783742">
    <property type="component" value="Unassembled WGS sequence"/>
</dbReference>
<proteinExistence type="predicted"/>
<comment type="caution">
    <text evidence="1">The sequence shown here is derived from an EMBL/GenBank/DDBJ whole genome shotgun (WGS) entry which is preliminary data.</text>
</comment>
<name>A0ABS6FEA9_9FIRM</name>
<sequence>MNRVKKHRDIFIIIFLIFLLIFQSRNLWLSFDRKPESRNAVNDVSEILDEILMPQRIISNFGNRNHYISTNVLDFWKDYGNDISKILQEINTKNLEAISLKDYLNLQDKESIIFKFNSPLSGSIFVNFLGDDYGENNVNISVDSIYISKDGEIYLTGVGNYYKILDHKVEFSIDDMLADGEKSGIKAINFYEAYGIEKDIYIPVASYTSVQKVSYTSGLFNLDERSKSNLAERFLDTPIDYIREISVAGKNTYVYEGEYLSISENGFLEYSLESEFNVPERNLYKSLNRAVEFIAQKTGISSGIYLENTEQIEFNGSLGYRFFFNLKEGQTPMILTSRDHSFIEIDVFSDYVKNYREFYIRKADNPIYEEDEIYLESIHKILKKNKKIFSDTPVMDILKEIDNLSIVYLSFSSLEYDDLLLVYEMVYKGNKYYLSVDEGKIVMVR</sequence>
<protein>
    <recommendedName>
        <fullName evidence="3">Regulatory protein YycH domain-containing protein</fullName>
    </recommendedName>
</protein>
<evidence type="ECO:0008006" key="3">
    <source>
        <dbReference type="Google" id="ProtNLM"/>
    </source>
</evidence>
<organism evidence="1 2">
    <name type="scientific">Peptoniphilus ovalis</name>
    <dbReference type="NCBI Taxonomy" id="2841503"/>
    <lineage>
        <taxon>Bacteria</taxon>
        <taxon>Bacillati</taxon>
        <taxon>Bacillota</taxon>
        <taxon>Tissierellia</taxon>
        <taxon>Tissierellales</taxon>
        <taxon>Peptoniphilaceae</taxon>
        <taxon>Peptoniphilus</taxon>
    </lineage>
</organism>
<evidence type="ECO:0000313" key="1">
    <source>
        <dbReference type="EMBL" id="MBU5668388.1"/>
    </source>
</evidence>
<gene>
    <name evidence="1" type="ORF">KQI68_00890</name>
</gene>
<keyword evidence="2" id="KW-1185">Reference proteome</keyword>
<dbReference type="EMBL" id="JAHLQO010000001">
    <property type="protein sequence ID" value="MBU5668388.1"/>
    <property type="molecule type" value="Genomic_DNA"/>
</dbReference>
<accession>A0ABS6FEA9</accession>
<reference evidence="1 2" key="1">
    <citation type="submission" date="2021-06" db="EMBL/GenBank/DDBJ databases">
        <authorList>
            <person name="Sun Q."/>
            <person name="Li D."/>
        </authorList>
    </citation>
    <scope>NUCLEOTIDE SEQUENCE [LARGE SCALE GENOMIC DNA]</scope>
    <source>
        <strain evidence="1 2">MSJ-1</strain>
    </source>
</reference>
<dbReference type="RefSeq" id="WP_216548107.1">
    <property type="nucleotide sequence ID" value="NZ_JAHLQO010000001.1"/>
</dbReference>